<dbReference type="EMBL" id="BJWG01000005">
    <property type="protein sequence ID" value="GEL94830.1"/>
    <property type="molecule type" value="Genomic_DNA"/>
</dbReference>
<evidence type="ECO:0000313" key="2">
    <source>
        <dbReference type="EMBL" id="GEL94830.1"/>
    </source>
</evidence>
<sequence>MRRGVLGLDRVLVLLLGLVLVVLGVAAIGWQTGFLADVWPDVPDSVDVDSSRVTGSSSFVAIALAVGVVLVGLGLWWLLAHLPRRGVAPLRLPAGPLPGVLTVEPGPAVATAADVLSDDPRILSVRGAVLTERGRLVVRLRVTAYPDADLADVIGACHDVLADLARVLPEEQLTSRVEITVLRRAAARARVR</sequence>
<keyword evidence="1" id="KW-0812">Transmembrane</keyword>
<reference evidence="2 3" key="1">
    <citation type="submission" date="2019-07" db="EMBL/GenBank/DDBJ databases">
        <title>Whole genome shotgun sequence of Cellulomonas composti NBRC 100758.</title>
        <authorList>
            <person name="Hosoyama A."/>
            <person name="Uohara A."/>
            <person name="Ohji S."/>
            <person name="Ichikawa N."/>
        </authorList>
    </citation>
    <scope>NUCLEOTIDE SEQUENCE [LARGE SCALE GENOMIC DNA]</scope>
    <source>
        <strain evidence="2 3">NBRC 100758</strain>
    </source>
</reference>
<feature type="transmembrane region" description="Helical" evidence="1">
    <location>
        <begin position="12"/>
        <end position="36"/>
    </location>
</feature>
<dbReference type="AlphaFoldDB" id="A0A511JA13"/>
<dbReference type="Proteomes" id="UP000321720">
    <property type="component" value="Unassembled WGS sequence"/>
</dbReference>
<protein>
    <recommendedName>
        <fullName evidence="4">Alkaline shock response membrane anchor protein AmaP</fullName>
    </recommendedName>
</protein>
<name>A0A511JA13_9CELL</name>
<proteinExistence type="predicted"/>
<comment type="caution">
    <text evidence="2">The sequence shown here is derived from an EMBL/GenBank/DDBJ whole genome shotgun (WGS) entry which is preliminary data.</text>
</comment>
<organism evidence="2 3">
    <name type="scientific">Cellulomonas composti</name>
    <dbReference type="NCBI Taxonomy" id="266130"/>
    <lineage>
        <taxon>Bacteria</taxon>
        <taxon>Bacillati</taxon>
        <taxon>Actinomycetota</taxon>
        <taxon>Actinomycetes</taxon>
        <taxon>Micrococcales</taxon>
        <taxon>Cellulomonadaceae</taxon>
        <taxon>Cellulomonas</taxon>
    </lineage>
</organism>
<keyword evidence="1" id="KW-1133">Transmembrane helix</keyword>
<evidence type="ECO:0000313" key="3">
    <source>
        <dbReference type="Proteomes" id="UP000321720"/>
    </source>
</evidence>
<evidence type="ECO:0008006" key="4">
    <source>
        <dbReference type="Google" id="ProtNLM"/>
    </source>
</evidence>
<accession>A0A511JA13</accession>
<feature type="transmembrane region" description="Helical" evidence="1">
    <location>
        <begin position="56"/>
        <end position="79"/>
    </location>
</feature>
<keyword evidence="3" id="KW-1185">Reference proteome</keyword>
<keyword evidence="1" id="KW-0472">Membrane</keyword>
<evidence type="ECO:0000256" key="1">
    <source>
        <dbReference type="SAM" id="Phobius"/>
    </source>
</evidence>
<gene>
    <name evidence="2" type="ORF">CCO02nite_14880</name>
</gene>